<comment type="caution">
    <text evidence="1">The sequence shown here is derived from an EMBL/GenBank/DDBJ whole genome shotgun (WGS) entry which is preliminary data.</text>
</comment>
<accession>A0ABQ8B089</accession>
<dbReference type="Proteomes" id="UP000824890">
    <property type="component" value="Unassembled WGS sequence"/>
</dbReference>
<gene>
    <name evidence="1" type="ORF">HID58_047750</name>
</gene>
<name>A0ABQ8B089_BRANA</name>
<reference evidence="1 2" key="1">
    <citation type="submission" date="2021-05" db="EMBL/GenBank/DDBJ databases">
        <title>Genome Assembly of Synthetic Allotetraploid Brassica napus Reveals Homoeologous Exchanges between Subgenomes.</title>
        <authorList>
            <person name="Davis J.T."/>
        </authorList>
    </citation>
    <scope>NUCLEOTIDE SEQUENCE [LARGE SCALE GENOMIC DNA]</scope>
    <source>
        <strain evidence="2">cv. Da-Ae</strain>
        <tissue evidence="1">Seedling</tissue>
    </source>
</reference>
<protein>
    <recommendedName>
        <fullName evidence="3">Zinc finger GRF-type domain-containing protein</fullName>
    </recommendedName>
</protein>
<keyword evidence="2" id="KW-1185">Reference proteome</keyword>
<evidence type="ECO:0008006" key="3">
    <source>
        <dbReference type="Google" id="ProtNLM"/>
    </source>
</evidence>
<evidence type="ECO:0000313" key="2">
    <source>
        <dbReference type="Proteomes" id="UP000824890"/>
    </source>
</evidence>
<evidence type="ECO:0000313" key="1">
    <source>
        <dbReference type="EMBL" id="KAH0898182.1"/>
    </source>
</evidence>
<dbReference type="PANTHER" id="PTHR33248">
    <property type="entry name" value="ZINC ION-BINDING PROTEIN"/>
    <property type="match status" value="1"/>
</dbReference>
<organism evidence="1 2">
    <name type="scientific">Brassica napus</name>
    <name type="common">Rape</name>
    <dbReference type="NCBI Taxonomy" id="3708"/>
    <lineage>
        <taxon>Eukaryota</taxon>
        <taxon>Viridiplantae</taxon>
        <taxon>Streptophyta</taxon>
        <taxon>Embryophyta</taxon>
        <taxon>Tracheophyta</taxon>
        <taxon>Spermatophyta</taxon>
        <taxon>Magnoliopsida</taxon>
        <taxon>eudicotyledons</taxon>
        <taxon>Gunneridae</taxon>
        <taxon>Pentapetalae</taxon>
        <taxon>rosids</taxon>
        <taxon>malvids</taxon>
        <taxon>Brassicales</taxon>
        <taxon>Brassicaceae</taxon>
        <taxon>Brassiceae</taxon>
        <taxon>Brassica</taxon>
    </lineage>
</organism>
<proteinExistence type="predicted"/>
<dbReference type="EMBL" id="JAGKQM010000012">
    <property type="protein sequence ID" value="KAH0898182.1"/>
    <property type="molecule type" value="Genomic_DNA"/>
</dbReference>
<sequence length="50" mass="5537">MQGDGSGSSRRRQNSGRKLCFCGLEAAVTQAWTDKNPGRRFYGCSVLRVE</sequence>